<feature type="region of interest" description="Disordered" evidence="16">
    <location>
        <begin position="181"/>
        <end position="236"/>
    </location>
</feature>
<evidence type="ECO:0000256" key="4">
    <source>
        <dbReference type="ARBA" id="ARBA00022499"/>
    </source>
</evidence>
<feature type="domain" description="RRM" evidence="17">
    <location>
        <begin position="103"/>
        <end position="177"/>
    </location>
</feature>
<keyword evidence="11" id="KW-0539">Nucleus</keyword>
<dbReference type="SUPFAM" id="SSF54928">
    <property type="entry name" value="RNA-binding domain, RBD"/>
    <property type="match status" value="1"/>
</dbReference>
<dbReference type="RefSeq" id="XP_028274194.1">
    <property type="nucleotide sequence ID" value="XM_028418393.1"/>
</dbReference>
<feature type="domain" description="RRM" evidence="17">
    <location>
        <begin position="4"/>
        <end position="78"/>
    </location>
</feature>
<protein>
    <recommendedName>
        <fullName evidence="13">Serine/arginine-rich splicing factor 9</fullName>
    </recommendedName>
    <alternativeName>
        <fullName evidence="14">Splicing factor, arginine/serine-rich 9</fullName>
    </alternativeName>
</protein>
<keyword evidence="7" id="KW-0677">Repeat</keyword>
<dbReference type="RefSeq" id="XP_028274193.1">
    <property type="nucleotide sequence ID" value="XM_028418392.1"/>
</dbReference>
<dbReference type="RefSeq" id="XP_028274195.1">
    <property type="nucleotide sequence ID" value="XM_028418394.1"/>
</dbReference>
<evidence type="ECO:0000256" key="15">
    <source>
        <dbReference type="PROSITE-ProRule" id="PRU00176"/>
    </source>
</evidence>
<evidence type="ECO:0000313" key="19">
    <source>
        <dbReference type="RefSeq" id="XP_028274192.1"/>
    </source>
</evidence>
<evidence type="ECO:0000256" key="6">
    <source>
        <dbReference type="ARBA" id="ARBA00022664"/>
    </source>
</evidence>
<dbReference type="InterPro" id="IPR035979">
    <property type="entry name" value="RBD_domain_sf"/>
</dbReference>
<name>A0A6P7JBL8_9TELE</name>
<dbReference type="SMART" id="SM00360">
    <property type="entry name" value="RRM"/>
    <property type="match status" value="2"/>
</dbReference>
<evidence type="ECO:0000256" key="16">
    <source>
        <dbReference type="SAM" id="MobiDB-lite"/>
    </source>
</evidence>
<evidence type="ECO:0000256" key="12">
    <source>
        <dbReference type="ARBA" id="ARBA00056632"/>
    </source>
</evidence>
<evidence type="ECO:0000256" key="8">
    <source>
        <dbReference type="ARBA" id="ARBA00022843"/>
    </source>
</evidence>
<keyword evidence="6" id="KW-0507">mRNA processing</keyword>
<dbReference type="Gene3D" id="3.30.70.330">
    <property type="match status" value="2"/>
</dbReference>
<comment type="similarity">
    <text evidence="2">Belongs to the splicing factor SR family.</text>
</comment>
<dbReference type="Proteomes" id="UP000515145">
    <property type="component" value="Chromosome 12"/>
</dbReference>
<evidence type="ECO:0000256" key="9">
    <source>
        <dbReference type="ARBA" id="ARBA00022884"/>
    </source>
</evidence>
<dbReference type="FunFam" id="3.30.70.330:FF:000345">
    <property type="entry name" value="Serine/arginine-rich splicing factor 9"/>
    <property type="match status" value="1"/>
</dbReference>
<keyword evidence="4" id="KW-1017">Isopeptide bond</keyword>
<dbReference type="GO" id="GO:0008380">
    <property type="term" value="P:RNA splicing"/>
    <property type="evidence" value="ECO:0007669"/>
    <property type="project" value="UniProtKB-KW"/>
</dbReference>
<dbReference type="CDD" id="cd12601">
    <property type="entry name" value="RRM2_SRSF1_like"/>
    <property type="match status" value="1"/>
</dbReference>
<dbReference type="CTD" id="8683"/>
<evidence type="ECO:0000313" key="20">
    <source>
        <dbReference type="RefSeq" id="XP_028274193.1"/>
    </source>
</evidence>
<evidence type="ECO:0000313" key="18">
    <source>
        <dbReference type="Proteomes" id="UP000515145"/>
    </source>
</evidence>
<evidence type="ECO:0000256" key="7">
    <source>
        <dbReference type="ARBA" id="ARBA00022737"/>
    </source>
</evidence>
<evidence type="ECO:0000259" key="17">
    <source>
        <dbReference type="PROSITE" id="PS50102"/>
    </source>
</evidence>
<evidence type="ECO:0000313" key="23">
    <source>
        <dbReference type="RefSeq" id="XP_028274196.1"/>
    </source>
</evidence>
<dbReference type="PANTHER" id="PTHR23003:SF65">
    <property type="entry name" value="RRM DOMAIN-CONTAINING PROTEIN"/>
    <property type="match status" value="1"/>
</dbReference>
<evidence type="ECO:0000256" key="2">
    <source>
        <dbReference type="ARBA" id="ARBA00010269"/>
    </source>
</evidence>
<dbReference type="GO" id="GO:0006397">
    <property type="term" value="P:mRNA processing"/>
    <property type="evidence" value="ECO:0007669"/>
    <property type="project" value="UniProtKB-KW"/>
</dbReference>
<keyword evidence="5" id="KW-0597">Phosphoprotein</keyword>
<dbReference type="Pfam" id="PF00076">
    <property type="entry name" value="RRM_1"/>
    <property type="match status" value="2"/>
</dbReference>
<gene>
    <name evidence="19 20 21 22 23" type="primary">LOC114444001</name>
</gene>
<dbReference type="InterPro" id="IPR000504">
    <property type="entry name" value="RRM_dom"/>
</dbReference>
<organism evidence="18 21">
    <name type="scientific">Parambassis ranga</name>
    <name type="common">Indian glassy fish</name>
    <dbReference type="NCBI Taxonomy" id="210632"/>
    <lineage>
        <taxon>Eukaryota</taxon>
        <taxon>Metazoa</taxon>
        <taxon>Chordata</taxon>
        <taxon>Craniata</taxon>
        <taxon>Vertebrata</taxon>
        <taxon>Euteleostomi</taxon>
        <taxon>Actinopterygii</taxon>
        <taxon>Neopterygii</taxon>
        <taxon>Teleostei</taxon>
        <taxon>Neoteleostei</taxon>
        <taxon>Acanthomorphata</taxon>
        <taxon>Ovalentaria</taxon>
        <taxon>Ambassidae</taxon>
        <taxon>Parambassis</taxon>
    </lineage>
</organism>
<dbReference type="PANTHER" id="PTHR23003">
    <property type="entry name" value="RNA RECOGNITION MOTIF RRM DOMAIN CONTAINING PROTEIN"/>
    <property type="match status" value="1"/>
</dbReference>
<evidence type="ECO:0000256" key="1">
    <source>
        <dbReference type="ARBA" id="ARBA00004123"/>
    </source>
</evidence>
<comment type="subcellular location">
    <subcellularLocation>
        <location evidence="1">Nucleus</location>
    </subcellularLocation>
</comment>
<keyword evidence="9 15" id="KW-0694">RNA-binding</keyword>
<evidence type="ECO:0000256" key="10">
    <source>
        <dbReference type="ARBA" id="ARBA00023187"/>
    </source>
</evidence>
<proteinExistence type="inferred from homology"/>
<keyword evidence="18" id="KW-1185">Reference proteome</keyword>
<dbReference type="PROSITE" id="PS50102">
    <property type="entry name" value="RRM"/>
    <property type="match status" value="2"/>
</dbReference>
<comment type="function">
    <text evidence="12">Plays a role in constitutive splicing and can modulate the selection of alternative splice sites. Represses the splicing of MAPT/Tau exon 10.</text>
</comment>
<keyword evidence="8" id="KW-0832">Ubl conjugation</keyword>
<dbReference type="InterPro" id="IPR050374">
    <property type="entry name" value="RRT5_SRSF_SR"/>
</dbReference>
<dbReference type="GO" id="GO:0003729">
    <property type="term" value="F:mRNA binding"/>
    <property type="evidence" value="ECO:0007669"/>
    <property type="project" value="TreeGrafter"/>
</dbReference>
<dbReference type="RefSeq" id="XP_028274192.1">
    <property type="nucleotide sequence ID" value="XM_028418391.1"/>
</dbReference>
<dbReference type="GO" id="GO:0005634">
    <property type="term" value="C:nucleus"/>
    <property type="evidence" value="ECO:0007669"/>
    <property type="project" value="UniProtKB-SubCell"/>
</dbReference>
<evidence type="ECO:0000256" key="11">
    <source>
        <dbReference type="ARBA" id="ARBA00023242"/>
    </source>
</evidence>
<dbReference type="AlphaFoldDB" id="A0A6P7JBL8"/>
<evidence type="ECO:0000256" key="13">
    <source>
        <dbReference type="ARBA" id="ARBA00067905"/>
    </source>
</evidence>
<reference evidence="19 20" key="1">
    <citation type="submission" date="2025-04" db="UniProtKB">
        <authorList>
            <consortium name="RefSeq"/>
        </authorList>
    </citation>
    <scope>IDENTIFICATION</scope>
</reference>
<evidence type="ECO:0000256" key="14">
    <source>
        <dbReference type="ARBA" id="ARBA00079560"/>
    </source>
</evidence>
<accession>A0A6P7JBL8</accession>
<keyword evidence="3" id="KW-0678">Repressor</keyword>
<keyword evidence="10" id="KW-0508">mRNA splicing</keyword>
<dbReference type="FunFam" id="3.30.70.330:FF:000053">
    <property type="entry name" value="Serine/arginine-rich splicing factor 1"/>
    <property type="match status" value="1"/>
</dbReference>
<feature type="compositionally biased region" description="Pro residues" evidence="16">
    <location>
        <begin position="220"/>
        <end position="229"/>
    </location>
</feature>
<dbReference type="GeneID" id="114444001"/>
<dbReference type="RefSeq" id="XP_028274196.1">
    <property type="nucleotide sequence ID" value="XM_028418395.1"/>
</dbReference>
<evidence type="ECO:0000256" key="3">
    <source>
        <dbReference type="ARBA" id="ARBA00022491"/>
    </source>
</evidence>
<evidence type="ECO:0000313" key="22">
    <source>
        <dbReference type="RefSeq" id="XP_028274195.1"/>
    </source>
</evidence>
<evidence type="ECO:0000313" key="21">
    <source>
        <dbReference type="RefSeq" id="XP_028274194.1"/>
    </source>
</evidence>
<sequence length="236" mass="27342">MSEGRIYVGNLPMDIQERDLEDLFYKYGKIREIELKSRGSIPFAFIQFEDPRDADDAVYGRNGYGFGRCKLRVEYPRSYGTKTGAVGGGSKGRFGPPSRRSEFRVMVTGLPPTGSWQDLKDHMREAGDVCFADVQRDGEGVVEFLRREDMEYALRRLDRTEFRSHQGETSFIRVFEERGAPTWNRSRSRSRGRYSPPYSRGSPPPRYQSPPRMSRHSPPLRRPPPQHHSPPPRHYR</sequence>
<dbReference type="InterPro" id="IPR012677">
    <property type="entry name" value="Nucleotide-bd_a/b_plait_sf"/>
</dbReference>
<dbReference type="GO" id="GO:0005737">
    <property type="term" value="C:cytoplasm"/>
    <property type="evidence" value="ECO:0007669"/>
    <property type="project" value="TreeGrafter"/>
</dbReference>
<dbReference type="OrthoDB" id="1099063at2759"/>
<evidence type="ECO:0000256" key="5">
    <source>
        <dbReference type="ARBA" id="ARBA00022553"/>
    </source>
</evidence>